<accession>A0A6J5RTW8</accession>
<evidence type="ECO:0000313" key="1">
    <source>
        <dbReference type="EMBL" id="CAB4197767.1"/>
    </source>
</evidence>
<dbReference type="EMBL" id="LR797271">
    <property type="protein sequence ID" value="CAB4197767.1"/>
    <property type="molecule type" value="Genomic_DNA"/>
</dbReference>
<proteinExistence type="predicted"/>
<reference evidence="1" key="1">
    <citation type="submission" date="2020-05" db="EMBL/GenBank/DDBJ databases">
        <authorList>
            <person name="Chiriac C."/>
            <person name="Salcher M."/>
            <person name="Ghai R."/>
            <person name="Kavagutti S V."/>
        </authorList>
    </citation>
    <scope>NUCLEOTIDE SEQUENCE</scope>
</reference>
<dbReference type="Pfam" id="PF11681">
    <property type="entry name" value="Phage_Tube_PhiTE"/>
    <property type="match status" value="1"/>
</dbReference>
<protein>
    <submittedName>
        <fullName evidence="1">Bacteriophage rv5, Orf52</fullName>
    </submittedName>
</protein>
<name>A0A6J5RTW8_9CAUD</name>
<sequence length="142" mass="15088">MATTYDPSKLTVIVGGVIVTGFTDGDFITAKRDEDLYMKRVGADGHVARARNGNKSGTIEIKLLQSSPAVNEIAALVALDNFLYDGDILIPISVVNPGDGAELVVATQAWLKTPPEMVFGKEVGERSFVFDCADLKLSLGGT</sequence>
<dbReference type="InterPro" id="IPR021695">
    <property type="entry name" value="Phage_KPP10_Orf10"/>
</dbReference>
<dbReference type="NCBIfam" id="NF047581">
    <property type="entry name" value="gp105_phage_fam"/>
    <property type="match status" value="1"/>
</dbReference>
<organism evidence="1">
    <name type="scientific">uncultured Caudovirales phage</name>
    <dbReference type="NCBI Taxonomy" id="2100421"/>
    <lineage>
        <taxon>Viruses</taxon>
        <taxon>Duplodnaviria</taxon>
        <taxon>Heunggongvirae</taxon>
        <taxon>Uroviricota</taxon>
        <taxon>Caudoviricetes</taxon>
        <taxon>Peduoviridae</taxon>
        <taxon>Maltschvirus</taxon>
        <taxon>Maltschvirus maltsch</taxon>
    </lineage>
</organism>
<gene>
    <name evidence="1" type="ORF">UFOVP1309_33</name>
</gene>